<dbReference type="SMART" id="SM00507">
    <property type="entry name" value="HNHc"/>
    <property type="match status" value="1"/>
</dbReference>
<dbReference type="InterPro" id="IPR003615">
    <property type="entry name" value="HNH_nuc"/>
</dbReference>
<dbReference type="OrthoDB" id="3541361at2"/>
<organism evidence="2 3">
    <name type="scientific">Flexivirga caeni</name>
    <dbReference type="NCBI Taxonomy" id="2294115"/>
    <lineage>
        <taxon>Bacteria</taxon>
        <taxon>Bacillati</taxon>
        <taxon>Actinomycetota</taxon>
        <taxon>Actinomycetes</taxon>
        <taxon>Micrococcales</taxon>
        <taxon>Dermacoccaceae</taxon>
        <taxon>Flexivirga</taxon>
    </lineage>
</organism>
<proteinExistence type="predicted"/>
<accession>A0A3M9MII3</accession>
<keyword evidence="3" id="KW-1185">Reference proteome</keyword>
<keyword evidence="2" id="KW-0378">Hydrolase</keyword>
<evidence type="ECO:0000259" key="1">
    <source>
        <dbReference type="SMART" id="SM00507"/>
    </source>
</evidence>
<comment type="caution">
    <text evidence="2">The sequence shown here is derived from an EMBL/GenBank/DDBJ whole genome shotgun (WGS) entry which is preliminary data.</text>
</comment>
<keyword evidence="2" id="KW-0255">Endonuclease</keyword>
<dbReference type="Proteomes" id="UP000271678">
    <property type="component" value="Unassembled WGS sequence"/>
</dbReference>
<dbReference type="EMBL" id="RJJQ01000001">
    <property type="protein sequence ID" value="RNI25341.1"/>
    <property type="molecule type" value="Genomic_DNA"/>
</dbReference>
<name>A0A3M9MII3_9MICO</name>
<gene>
    <name evidence="2" type="ORF">EFY87_01540</name>
</gene>
<dbReference type="Gene3D" id="1.10.30.50">
    <property type="match status" value="1"/>
</dbReference>
<evidence type="ECO:0000313" key="2">
    <source>
        <dbReference type="EMBL" id="RNI25341.1"/>
    </source>
</evidence>
<dbReference type="CDD" id="cd00085">
    <property type="entry name" value="HNHc"/>
    <property type="match status" value="1"/>
</dbReference>
<dbReference type="RefSeq" id="WP_123269532.1">
    <property type="nucleotide sequence ID" value="NZ_RJJQ01000001.1"/>
</dbReference>
<sequence>MTVATAPAPPVTLIQSGDLGLGDVVVPGVGVIPAAEIALLSRAVGTRVTRALVDPAAGTVLETMTHSYRPTAAIRRLVVTRDQHCRFPGCTMPAVRCDLDHVIAWPGGITAAINLHCLCRHHHRAKHESGWVVTMTVDGVCTWTSPSGRLYVTRPGD</sequence>
<reference evidence="2 3" key="1">
    <citation type="submission" date="2018-11" db="EMBL/GenBank/DDBJ databases">
        <title>Draft genome of Simplicispira Flexivirga sp. BO-16.</title>
        <authorList>
            <person name="Im W.T."/>
        </authorList>
    </citation>
    <scope>NUCLEOTIDE SEQUENCE [LARGE SCALE GENOMIC DNA]</scope>
    <source>
        <strain evidence="2 3">BO-16</strain>
    </source>
</reference>
<evidence type="ECO:0000313" key="3">
    <source>
        <dbReference type="Proteomes" id="UP000271678"/>
    </source>
</evidence>
<dbReference type="AlphaFoldDB" id="A0A3M9MII3"/>
<feature type="domain" description="HNH nuclease" evidence="1">
    <location>
        <begin position="73"/>
        <end position="124"/>
    </location>
</feature>
<protein>
    <submittedName>
        <fullName evidence="2">HNH endonuclease</fullName>
    </submittedName>
</protein>
<dbReference type="GO" id="GO:0004519">
    <property type="term" value="F:endonuclease activity"/>
    <property type="evidence" value="ECO:0007669"/>
    <property type="project" value="UniProtKB-KW"/>
</dbReference>
<keyword evidence="2" id="KW-0540">Nuclease</keyword>